<name>A0A3P1WU52_9ACTN</name>
<feature type="domain" description="Arginine repressor DNA-binding" evidence="9">
    <location>
        <begin position="1"/>
        <end position="68"/>
    </location>
</feature>
<organism evidence="11 12">
    <name type="scientific">Arachnia propionica</name>
    <dbReference type="NCBI Taxonomy" id="1750"/>
    <lineage>
        <taxon>Bacteria</taxon>
        <taxon>Bacillati</taxon>
        <taxon>Actinomycetota</taxon>
        <taxon>Actinomycetes</taxon>
        <taxon>Propionibacteriales</taxon>
        <taxon>Propionibacteriaceae</taxon>
        <taxon>Arachnia</taxon>
    </lineage>
</organism>
<comment type="function">
    <text evidence="8">Regulates arginine biosynthesis genes.</text>
</comment>
<feature type="domain" description="Arginine repressor C-terminal" evidence="10">
    <location>
        <begin position="83"/>
        <end position="144"/>
    </location>
</feature>
<evidence type="ECO:0000256" key="8">
    <source>
        <dbReference type="HAMAP-Rule" id="MF_00173"/>
    </source>
</evidence>
<dbReference type="PANTHER" id="PTHR34471">
    <property type="entry name" value="ARGININE REPRESSOR"/>
    <property type="match status" value="1"/>
</dbReference>
<dbReference type="GO" id="GO:0034618">
    <property type="term" value="F:arginine binding"/>
    <property type="evidence" value="ECO:0007669"/>
    <property type="project" value="InterPro"/>
</dbReference>
<reference evidence="11 12" key="1">
    <citation type="submission" date="2018-11" db="EMBL/GenBank/DDBJ databases">
        <title>Genomes From Bacteria Associated with the Canine Oral Cavity: a Test Case for Automated Genome-Based Taxonomic Assignment.</title>
        <authorList>
            <person name="Coil D.A."/>
            <person name="Jospin G."/>
            <person name="Darling A.E."/>
            <person name="Wallis C."/>
            <person name="Davis I.J."/>
            <person name="Harris S."/>
            <person name="Eisen J.A."/>
            <person name="Holcombe L.J."/>
            <person name="O'Flynn C."/>
        </authorList>
    </citation>
    <scope>NUCLEOTIDE SEQUENCE [LARGE SCALE GENOMIC DNA]</scope>
    <source>
        <strain evidence="11 12">OH2822_COT-296</strain>
    </source>
</reference>
<dbReference type="HAMAP" id="MF_00173">
    <property type="entry name" value="Arg_repressor"/>
    <property type="match status" value="1"/>
</dbReference>
<keyword evidence="4 8" id="KW-0678">Repressor</keyword>
<gene>
    <name evidence="8" type="primary">argR</name>
    <name evidence="11" type="ORF">EII35_10775</name>
</gene>
<dbReference type="SUPFAM" id="SSF55252">
    <property type="entry name" value="C-terminal domain of arginine repressor"/>
    <property type="match status" value="1"/>
</dbReference>
<evidence type="ECO:0000256" key="5">
    <source>
        <dbReference type="ARBA" id="ARBA00023015"/>
    </source>
</evidence>
<dbReference type="InterPro" id="IPR020899">
    <property type="entry name" value="Arg_repress_C"/>
</dbReference>
<evidence type="ECO:0000313" key="12">
    <source>
        <dbReference type="Proteomes" id="UP000280935"/>
    </source>
</evidence>
<evidence type="ECO:0000256" key="6">
    <source>
        <dbReference type="ARBA" id="ARBA00023125"/>
    </source>
</evidence>
<dbReference type="PRINTS" id="PR01467">
    <property type="entry name" value="ARGREPRESSOR"/>
</dbReference>
<keyword evidence="8" id="KW-0028">Amino-acid biosynthesis</keyword>
<dbReference type="UniPathway" id="UPA00068"/>
<comment type="pathway">
    <text evidence="8">Amino-acid biosynthesis; L-arginine biosynthesis [regulation].</text>
</comment>
<keyword evidence="7 8" id="KW-0804">Transcription</keyword>
<evidence type="ECO:0000259" key="10">
    <source>
        <dbReference type="Pfam" id="PF02863"/>
    </source>
</evidence>
<dbReference type="Gene3D" id="1.10.10.10">
    <property type="entry name" value="Winged helix-like DNA-binding domain superfamily/Winged helix DNA-binding domain"/>
    <property type="match status" value="1"/>
</dbReference>
<evidence type="ECO:0000256" key="4">
    <source>
        <dbReference type="ARBA" id="ARBA00022491"/>
    </source>
</evidence>
<dbReference type="GO" id="GO:1900079">
    <property type="term" value="P:regulation of arginine biosynthetic process"/>
    <property type="evidence" value="ECO:0007669"/>
    <property type="project" value="UniProtKB-UniRule"/>
</dbReference>
<dbReference type="Pfam" id="PF02863">
    <property type="entry name" value="Arg_repressor_C"/>
    <property type="match status" value="1"/>
</dbReference>
<keyword evidence="6 8" id="KW-0238">DNA-binding</keyword>
<dbReference type="OrthoDB" id="7060358at2"/>
<protein>
    <recommendedName>
        <fullName evidence="8">Arginine repressor</fullName>
    </recommendedName>
</protein>
<accession>A0A3P1WU52</accession>
<proteinExistence type="inferred from homology"/>
<keyword evidence="3 8" id="KW-0963">Cytoplasm</keyword>
<dbReference type="PANTHER" id="PTHR34471:SF1">
    <property type="entry name" value="ARGININE REPRESSOR"/>
    <property type="match status" value="1"/>
</dbReference>
<dbReference type="GO" id="GO:0005737">
    <property type="term" value="C:cytoplasm"/>
    <property type="evidence" value="ECO:0007669"/>
    <property type="project" value="UniProtKB-SubCell"/>
</dbReference>
<evidence type="ECO:0000259" key="9">
    <source>
        <dbReference type="Pfam" id="PF01316"/>
    </source>
</evidence>
<dbReference type="InterPro" id="IPR001669">
    <property type="entry name" value="Arg_repress"/>
</dbReference>
<dbReference type="InterPro" id="IPR036251">
    <property type="entry name" value="Arg_repress_C_sf"/>
</dbReference>
<dbReference type="InterPro" id="IPR036390">
    <property type="entry name" value="WH_DNA-bd_sf"/>
</dbReference>
<dbReference type="GO" id="GO:0003700">
    <property type="term" value="F:DNA-binding transcription factor activity"/>
    <property type="evidence" value="ECO:0007669"/>
    <property type="project" value="UniProtKB-UniRule"/>
</dbReference>
<evidence type="ECO:0000313" key="11">
    <source>
        <dbReference type="EMBL" id="RRD48910.1"/>
    </source>
</evidence>
<comment type="caution">
    <text evidence="11">The sequence shown here is derived from an EMBL/GenBank/DDBJ whole genome shotgun (WGS) entry which is preliminary data.</text>
</comment>
<evidence type="ECO:0000256" key="3">
    <source>
        <dbReference type="ARBA" id="ARBA00022490"/>
    </source>
</evidence>
<evidence type="ECO:0000256" key="1">
    <source>
        <dbReference type="ARBA" id="ARBA00004496"/>
    </source>
</evidence>
<dbReference type="SUPFAM" id="SSF46785">
    <property type="entry name" value="Winged helix' DNA-binding domain"/>
    <property type="match status" value="1"/>
</dbReference>
<dbReference type="GO" id="GO:0051259">
    <property type="term" value="P:protein complex oligomerization"/>
    <property type="evidence" value="ECO:0007669"/>
    <property type="project" value="InterPro"/>
</dbReference>
<dbReference type="InterPro" id="IPR036388">
    <property type="entry name" value="WH-like_DNA-bd_sf"/>
</dbReference>
<evidence type="ECO:0000256" key="2">
    <source>
        <dbReference type="ARBA" id="ARBA00008316"/>
    </source>
</evidence>
<dbReference type="Pfam" id="PF01316">
    <property type="entry name" value="Arg_repressor"/>
    <property type="match status" value="1"/>
</dbReference>
<dbReference type="GO" id="GO:0003677">
    <property type="term" value="F:DNA binding"/>
    <property type="evidence" value="ECO:0007669"/>
    <property type="project" value="UniProtKB-KW"/>
</dbReference>
<keyword evidence="5 8" id="KW-0805">Transcription regulation</keyword>
<dbReference type="EMBL" id="RQYT01000027">
    <property type="protein sequence ID" value="RRD48910.1"/>
    <property type="molecule type" value="Genomic_DNA"/>
</dbReference>
<dbReference type="AlphaFoldDB" id="A0A3P1WU52"/>
<dbReference type="Gene3D" id="3.30.1360.40">
    <property type="match status" value="1"/>
</dbReference>
<dbReference type="RefSeq" id="WP_125228480.1">
    <property type="nucleotide sequence ID" value="NZ_RQYT01000027.1"/>
</dbReference>
<comment type="subcellular location">
    <subcellularLocation>
        <location evidence="1 8">Cytoplasm</location>
    </subcellularLocation>
</comment>
<sequence>MRRSARLALLRRLLQEGEYSSQLELSDALAAQGVAVSQPTLSKDLLVLGAVKRRAAGGSLVYAVGAAGEDGGAAMERLARLCSEVLVSLQSATNQIVIHTPPGAAQFLASHLDGARLPGVMGTIAGDDTVLVIASHEEAADRITGIIAHMTRTGRPAPTNPEGEDND</sequence>
<keyword evidence="8" id="KW-0055">Arginine biosynthesis</keyword>
<dbReference type="GO" id="GO:0006526">
    <property type="term" value="P:L-arginine biosynthetic process"/>
    <property type="evidence" value="ECO:0007669"/>
    <property type="project" value="UniProtKB-UniPathway"/>
</dbReference>
<dbReference type="InterPro" id="IPR020900">
    <property type="entry name" value="Arg_repress_DNA-bd"/>
</dbReference>
<dbReference type="Proteomes" id="UP000280935">
    <property type="component" value="Unassembled WGS sequence"/>
</dbReference>
<comment type="similarity">
    <text evidence="2 8">Belongs to the ArgR family.</text>
</comment>
<evidence type="ECO:0000256" key="7">
    <source>
        <dbReference type="ARBA" id="ARBA00023163"/>
    </source>
</evidence>